<dbReference type="PANTHER" id="PTHR33480">
    <property type="entry name" value="SET DOMAIN-CONTAINING PROTEIN-RELATED"/>
    <property type="match status" value="1"/>
</dbReference>
<proteinExistence type="predicted"/>
<dbReference type="InterPro" id="IPR011009">
    <property type="entry name" value="Kinase-like_dom_sf"/>
</dbReference>
<dbReference type="PANTHER" id="PTHR33480:SF1">
    <property type="entry name" value="TYR RECOMBINASE DOMAIN-CONTAINING PROTEIN"/>
    <property type="match status" value="1"/>
</dbReference>
<gene>
    <name evidence="3" type="primary">LOC136090812</name>
</gene>
<feature type="domain" description="Protein kinase" evidence="1">
    <location>
        <begin position="1"/>
        <end position="171"/>
    </location>
</feature>
<name>A0ABM4DHA6_HYDVU</name>
<evidence type="ECO:0000313" key="2">
    <source>
        <dbReference type="Proteomes" id="UP001652625"/>
    </source>
</evidence>
<dbReference type="GeneID" id="136090812"/>
<dbReference type="Proteomes" id="UP001652625">
    <property type="component" value="Chromosome 14"/>
</dbReference>
<dbReference type="Gene3D" id="1.10.510.10">
    <property type="entry name" value="Transferase(Phosphotransferase) domain 1"/>
    <property type="match status" value="1"/>
</dbReference>
<dbReference type="SUPFAM" id="SSF82199">
    <property type="entry name" value="SET domain"/>
    <property type="match status" value="1"/>
</dbReference>
<accession>A0ABM4DHA6</accession>
<dbReference type="PROSITE" id="PS50011">
    <property type="entry name" value="PROTEIN_KINASE_DOM"/>
    <property type="match status" value="1"/>
</dbReference>
<evidence type="ECO:0000313" key="3">
    <source>
        <dbReference type="RefSeq" id="XP_065673858.1"/>
    </source>
</evidence>
<dbReference type="InterPro" id="IPR046341">
    <property type="entry name" value="SET_dom_sf"/>
</dbReference>
<dbReference type="SUPFAM" id="SSF56112">
    <property type="entry name" value="Protein kinase-like (PK-like)"/>
    <property type="match status" value="1"/>
</dbReference>
<organism evidence="2 3">
    <name type="scientific">Hydra vulgaris</name>
    <name type="common">Hydra</name>
    <name type="synonym">Hydra attenuata</name>
    <dbReference type="NCBI Taxonomy" id="6087"/>
    <lineage>
        <taxon>Eukaryota</taxon>
        <taxon>Metazoa</taxon>
        <taxon>Cnidaria</taxon>
        <taxon>Hydrozoa</taxon>
        <taxon>Hydroidolina</taxon>
        <taxon>Anthoathecata</taxon>
        <taxon>Aplanulata</taxon>
        <taxon>Hydridae</taxon>
        <taxon>Hydra</taxon>
    </lineage>
</organism>
<evidence type="ECO:0000259" key="1">
    <source>
        <dbReference type="PROSITE" id="PS50011"/>
    </source>
</evidence>
<protein>
    <submittedName>
        <fullName evidence="3">Uncharacterized protein LOC136090812</fullName>
    </submittedName>
</protein>
<dbReference type="Pfam" id="PF00069">
    <property type="entry name" value="Pkinase"/>
    <property type="match status" value="1"/>
</dbReference>
<keyword evidence="2" id="KW-1185">Reference proteome</keyword>
<dbReference type="PROSITE" id="PS00108">
    <property type="entry name" value="PROTEIN_KINASE_ST"/>
    <property type="match status" value="1"/>
</dbReference>
<dbReference type="InterPro" id="IPR000719">
    <property type="entry name" value="Prot_kinase_dom"/>
</dbReference>
<sequence length="1004" mass="116652">MYLHEKNIIHRDIKPTNMLVCGSIQNLIIKISDFGDMTTIKNTVTCTINDSLKGITICYVAPELLDRNTNKLSVLTDIYAFSISSFEILSNLCSPWEKNLPIINDVLLLQAIKNNERPDTCILSFLYKNNEKDIKKITKAIKLGWKSSPEERLSMKSKRRLSPIETAKSYIEMEKDPENLYKKLIDKTKGFGVFSFEKIYKGQFIAQYRGDLVPKKEINDKIKYYEETNADIEPNEEILYFYGVDNLSWHPEACSSTLKNNAPDSEPSEDLNIDFCVECAISNSSFHNTSLEDQDCSSKNITLVEEIKEAVLGIEKKIPVEETLPALPITETKKYMDAVVKKDIPLICNNLDNKELEVDPVEKTISKSQLKKIRRKPPTRVCPFCGELHTKLNRHILNKHQKNEKLINIKPNNKIMKKKLFQQFRKTGIMQYNRKQLSEKNPTYLRERVSKTNAEPVMCTGCFGFYARTYFKRHQNQCSKNSCTSVIHLPITSMDNNCIKDLSEDFKKNIIEKLRDDEIGKIVKNDQTILMIGSCLYNKIKRKKDKQNEVRRSVRADMRRLAHLYTNFKKFEIKSVYNNATDMFLRLNFRHLSSAISNYTSTENEEQKSGLKHALCYLILNAAEKLVGHFLAQENDKVADDICNFLKLFKLEKDNIFADANYVLVSRRNRKLKKPINLPGENDIELLRNYTIETIKKIVNNKIILWDLHYFVLLRNCTVTRLTIFNARRGGEPARLLLSDWKDANEEVWLDQQRDNCDSNTSKTKIAYQIGKGNRDVSIFIPLDTIEAMRILSDIKIRMNVGIHLENPYVFASGKNSESHCSGWHALTSVCQNLPLENKKRLTATTNRHRISTLMASVSMTDSERNLFYDHMGHSEAINKHIYQAPPAIMQLAKTGLRLSSLDIGQLCANPAKFAKIDHMQPINNYERKEKNRLYCRWTVHYETLFVKWFEKYLDKDAGWPDRKYIEKFQELVPFSYKTIRTKLNNERKKWSNVVKHREKIMNM</sequence>
<dbReference type="Gene3D" id="2.170.270.10">
    <property type="entry name" value="SET domain"/>
    <property type="match status" value="1"/>
</dbReference>
<dbReference type="RefSeq" id="XP_065673858.1">
    <property type="nucleotide sequence ID" value="XM_065817786.1"/>
</dbReference>
<reference evidence="3" key="1">
    <citation type="submission" date="2025-08" db="UniProtKB">
        <authorList>
            <consortium name="RefSeq"/>
        </authorList>
    </citation>
    <scope>IDENTIFICATION</scope>
</reference>
<dbReference type="InterPro" id="IPR008271">
    <property type="entry name" value="Ser/Thr_kinase_AS"/>
</dbReference>